<accession>A0A0F4VBZ8</accession>
<reference evidence="2 3" key="1">
    <citation type="submission" date="2015-03" db="EMBL/GenBank/DDBJ databases">
        <title>Comparative genomics of Pseudomonas insights into diversity of traits involved in vanlence and defense.</title>
        <authorList>
            <person name="Qin Y."/>
        </authorList>
    </citation>
    <scope>NUCLEOTIDE SEQUENCE [LARGE SCALE GENOMIC DNA]</scope>
    <source>
        <strain evidence="2 3">H24</strain>
    </source>
</reference>
<keyword evidence="1" id="KW-0732">Signal</keyword>
<protein>
    <recommendedName>
        <fullName evidence="4">VCBS repeat-containing protein</fullName>
    </recommendedName>
</protein>
<dbReference type="EMBL" id="LACH01000017">
    <property type="protein sequence ID" value="KJZ66015.1"/>
    <property type="molecule type" value="Genomic_DNA"/>
</dbReference>
<evidence type="ECO:0000256" key="1">
    <source>
        <dbReference type="SAM" id="SignalP"/>
    </source>
</evidence>
<feature type="signal peptide" evidence="1">
    <location>
        <begin position="1"/>
        <end position="18"/>
    </location>
</feature>
<dbReference type="OrthoDB" id="6863566at2"/>
<dbReference type="Proteomes" id="UP000033400">
    <property type="component" value="Unassembled WGS sequence"/>
</dbReference>
<evidence type="ECO:0008006" key="4">
    <source>
        <dbReference type="Google" id="ProtNLM"/>
    </source>
</evidence>
<evidence type="ECO:0000313" key="2">
    <source>
        <dbReference type="EMBL" id="KJZ66015.1"/>
    </source>
</evidence>
<comment type="caution">
    <text evidence="2">The sequence shown here is derived from an EMBL/GenBank/DDBJ whole genome shotgun (WGS) entry which is preliminary data.</text>
</comment>
<name>A0A0F4VBZ8_PSEFL</name>
<gene>
    <name evidence="2" type="ORF">VD17_11135</name>
</gene>
<proteinExistence type="predicted"/>
<feature type="chain" id="PRO_5002480175" description="VCBS repeat-containing protein" evidence="1">
    <location>
        <begin position="19"/>
        <end position="169"/>
    </location>
</feature>
<organism evidence="2 3">
    <name type="scientific">Pseudomonas fluorescens</name>
    <dbReference type="NCBI Taxonomy" id="294"/>
    <lineage>
        <taxon>Bacteria</taxon>
        <taxon>Pseudomonadati</taxon>
        <taxon>Pseudomonadota</taxon>
        <taxon>Gammaproteobacteria</taxon>
        <taxon>Pseudomonadales</taxon>
        <taxon>Pseudomonadaceae</taxon>
        <taxon>Pseudomonas</taxon>
    </lineage>
</organism>
<dbReference type="PATRIC" id="fig|294.133.peg.1334"/>
<dbReference type="AlphaFoldDB" id="A0A0F4VBZ8"/>
<evidence type="ECO:0000313" key="3">
    <source>
        <dbReference type="Proteomes" id="UP000033400"/>
    </source>
</evidence>
<sequence>MNRLLLLLVSWMPVTAMASVLCNPENDSKYFLSQWSDRGDGPEDIVSSFDGKEFSVDPGHVVYRGDLNGDGVEDFIFNSRVGIGSSMDSTFAFLIQCRGYLKHAGGDYFAGVKVLDDAPKDGGDFKDIEIYSYIRNSLGQIRYKDDKAITRPHLWRFNPQAQRYEGQSE</sequence>